<organism evidence="1 2">
    <name type="scientific">Sorangium cellulosum (strain So ce56)</name>
    <name type="common">Polyangium cellulosum (strain So ce56)</name>
    <dbReference type="NCBI Taxonomy" id="448385"/>
    <lineage>
        <taxon>Bacteria</taxon>
        <taxon>Pseudomonadati</taxon>
        <taxon>Myxococcota</taxon>
        <taxon>Polyangia</taxon>
        <taxon>Polyangiales</taxon>
        <taxon>Polyangiaceae</taxon>
        <taxon>Sorangium</taxon>
    </lineage>
</organism>
<dbReference type="Proteomes" id="UP000002139">
    <property type="component" value="Chromosome"/>
</dbReference>
<reference evidence="1 2" key="1">
    <citation type="journal article" date="2007" name="Nat. Biotechnol.">
        <title>Complete genome sequence of the myxobacterium Sorangium cellulosum.</title>
        <authorList>
            <person name="Schneiker S."/>
            <person name="Perlova O."/>
            <person name="Kaiser O."/>
            <person name="Gerth K."/>
            <person name="Alici A."/>
            <person name="Altmeyer M.O."/>
            <person name="Bartels D."/>
            <person name="Bekel T."/>
            <person name="Beyer S."/>
            <person name="Bode E."/>
            <person name="Bode H.B."/>
            <person name="Bolten C.J."/>
            <person name="Choudhuri J.V."/>
            <person name="Doss S."/>
            <person name="Elnakady Y.A."/>
            <person name="Frank B."/>
            <person name="Gaigalat L."/>
            <person name="Goesmann A."/>
            <person name="Groeger C."/>
            <person name="Gross F."/>
            <person name="Jelsbak L."/>
            <person name="Jelsbak L."/>
            <person name="Kalinowski J."/>
            <person name="Kegler C."/>
            <person name="Knauber T."/>
            <person name="Konietzny S."/>
            <person name="Kopp M."/>
            <person name="Krause L."/>
            <person name="Krug D."/>
            <person name="Linke B."/>
            <person name="Mahmud T."/>
            <person name="Martinez-Arias R."/>
            <person name="McHardy A.C."/>
            <person name="Merai M."/>
            <person name="Meyer F."/>
            <person name="Mormann S."/>
            <person name="Munoz-Dorado J."/>
            <person name="Perez J."/>
            <person name="Pradella S."/>
            <person name="Rachid S."/>
            <person name="Raddatz G."/>
            <person name="Rosenau F."/>
            <person name="Rueckert C."/>
            <person name="Sasse F."/>
            <person name="Scharfe M."/>
            <person name="Schuster S.C."/>
            <person name="Suen G."/>
            <person name="Treuner-Lange A."/>
            <person name="Velicer G.J."/>
            <person name="Vorholter F.-J."/>
            <person name="Weissman K.J."/>
            <person name="Welch R.D."/>
            <person name="Wenzel S.C."/>
            <person name="Whitworth D.E."/>
            <person name="Wilhelm S."/>
            <person name="Wittmann C."/>
            <person name="Bloecker H."/>
            <person name="Puehler A."/>
            <person name="Mueller R."/>
        </authorList>
    </citation>
    <scope>NUCLEOTIDE SEQUENCE [LARGE SCALE GENOMIC DNA]</scope>
    <source>
        <strain evidence="2">So ce56</strain>
    </source>
</reference>
<dbReference type="RefSeq" id="WP_012240301.1">
    <property type="nucleotide sequence ID" value="NC_010162.1"/>
</dbReference>
<keyword evidence="2" id="KW-1185">Reference proteome</keyword>
<proteinExistence type="predicted"/>
<dbReference type="KEGG" id="scl:sce7693"/>
<accession>A9FA35</accession>
<dbReference type="OrthoDB" id="9978416at2"/>
<sequence>MSKERKSSLFVAALVAVAGAVSGCGGYDAEKARKACAEQVGEVTSHGLAASYADCMDCYQECGSRCAVLESAPPQFACPGLL</sequence>
<dbReference type="AlphaFoldDB" id="A9FA35"/>
<dbReference type="HOGENOM" id="CLU_2556493_0_0_7"/>
<dbReference type="BioCyc" id="SCEL448385:SCE_RS39400-MONOMER"/>
<dbReference type="PROSITE" id="PS51257">
    <property type="entry name" value="PROKAR_LIPOPROTEIN"/>
    <property type="match status" value="1"/>
</dbReference>
<name>A9FA35_SORC5</name>
<gene>
    <name evidence="1" type="ordered locus">sce7693</name>
</gene>
<evidence type="ECO:0008006" key="3">
    <source>
        <dbReference type="Google" id="ProtNLM"/>
    </source>
</evidence>
<evidence type="ECO:0000313" key="1">
    <source>
        <dbReference type="EMBL" id="CAN97862.1"/>
    </source>
</evidence>
<dbReference type="EMBL" id="AM746676">
    <property type="protein sequence ID" value="CAN97862.1"/>
    <property type="molecule type" value="Genomic_DNA"/>
</dbReference>
<evidence type="ECO:0000313" key="2">
    <source>
        <dbReference type="Proteomes" id="UP000002139"/>
    </source>
</evidence>
<protein>
    <recommendedName>
        <fullName evidence="3">Lipoprotein</fullName>
    </recommendedName>
</protein>